<dbReference type="Proteomes" id="UP000018888">
    <property type="component" value="Unassembled WGS sequence"/>
</dbReference>
<keyword evidence="3" id="KW-1185">Reference proteome</keyword>
<accession>A0A2P4PGH3</accession>
<dbReference type="EMBL" id="AUPC02000240">
    <property type="protein sequence ID" value="POG64475.1"/>
    <property type="molecule type" value="Genomic_DNA"/>
</dbReference>
<proteinExistence type="predicted"/>
<sequence length="58" mass="6581">MSLSIIRKSNFSKIQMNRLPIPTIFIANSLMCAICGVLMTDIFIRHLTIEINVSKTEL</sequence>
<evidence type="ECO:0000313" key="3">
    <source>
        <dbReference type="Proteomes" id="UP000018888"/>
    </source>
</evidence>
<dbReference type="AlphaFoldDB" id="A0A2P4PGH3"/>
<name>A0A2P4PGH3_RHIID</name>
<keyword evidence="1" id="KW-1133">Transmembrane helix</keyword>
<comment type="caution">
    <text evidence="2">The sequence shown here is derived from an EMBL/GenBank/DDBJ whole genome shotgun (WGS) entry which is preliminary data.</text>
</comment>
<evidence type="ECO:0000256" key="1">
    <source>
        <dbReference type="SAM" id="Phobius"/>
    </source>
</evidence>
<organism evidence="2 3">
    <name type="scientific">Rhizophagus irregularis (strain DAOM 181602 / DAOM 197198 / MUCL 43194)</name>
    <name type="common">Arbuscular mycorrhizal fungus</name>
    <name type="synonym">Glomus intraradices</name>
    <dbReference type="NCBI Taxonomy" id="747089"/>
    <lineage>
        <taxon>Eukaryota</taxon>
        <taxon>Fungi</taxon>
        <taxon>Fungi incertae sedis</taxon>
        <taxon>Mucoromycota</taxon>
        <taxon>Glomeromycotina</taxon>
        <taxon>Glomeromycetes</taxon>
        <taxon>Glomerales</taxon>
        <taxon>Glomeraceae</taxon>
        <taxon>Rhizophagus</taxon>
    </lineage>
</organism>
<gene>
    <name evidence="2" type="ORF">GLOIN_2v1675488</name>
</gene>
<evidence type="ECO:0000313" key="2">
    <source>
        <dbReference type="EMBL" id="POG64475.1"/>
    </source>
</evidence>
<reference evidence="2 3" key="1">
    <citation type="journal article" date="2013" name="Proc. Natl. Acad. Sci. U.S.A.">
        <title>Genome of an arbuscular mycorrhizal fungus provides insight into the oldest plant symbiosis.</title>
        <authorList>
            <person name="Tisserant E."/>
            <person name="Malbreil M."/>
            <person name="Kuo A."/>
            <person name="Kohler A."/>
            <person name="Symeonidi A."/>
            <person name="Balestrini R."/>
            <person name="Charron P."/>
            <person name="Duensing N."/>
            <person name="Frei Dit Frey N."/>
            <person name="Gianinazzi-Pearson V."/>
            <person name="Gilbert L.B."/>
            <person name="Handa Y."/>
            <person name="Herr J.R."/>
            <person name="Hijri M."/>
            <person name="Koul R."/>
            <person name="Kawaguchi M."/>
            <person name="Krajinski F."/>
            <person name="Lammers P.J."/>
            <person name="Masclaux F.G."/>
            <person name="Murat C."/>
            <person name="Morin E."/>
            <person name="Ndikumana S."/>
            <person name="Pagni M."/>
            <person name="Petitpierre D."/>
            <person name="Requena N."/>
            <person name="Rosikiewicz P."/>
            <person name="Riley R."/>
            <person name="Saito K."/>
            <person name="San Clemente H."/>
            <person name="Shapiro H."/>
            <person name="van Tuinen D."/>
            <person name="Becard G."/>
            <person name="Bonfante P."/>
            <person name="Paszkowski U."/>
            <person name="Shachar-Hill Y.Y."/>
            <person name="Tuskan G.A."/>
            <person name="Young P.W."/>
            <person name="Sanders I.R."/>
            <person name="Henrissat B."/>
            <person name="Rensing S.A."/>
            <person name="Grigoriev I.V."/>
            <person name="Corradi N."/>
            <person name="Roux C."/>
            <person name="Martin F."/>
        </authorList>
    </citation>
    <scope>NUCLEOTIDE SEQUENCE [LARGE SCALE GENOMIC DNA]</scope>
    <source>
        <strain evidence="2 3">DAOM 197198</strain>
    </source>
</reference>
<protein>
    <submittedName>
        <fullName evidence="2">Uncharacterized protein</fullName>
    </submittedName>
</protein>
<feature type="transmembrane region" description="Helical" evidence="1">
    <location>
        <begin position="21"/>
        <end position="44"/>
    </location>
</feature>
<keyword evidence="1" id="KW-0472">Membrane</keyword>
<reference evidence="2 3" key="2">
    <citation type="journal article" date="2018" name="New Phytol.">
        <title>High intraspecific genome diversity in the model arbuscular mycorrhizal symbiont Rhizophagus irregularis.</title>
        <authorList>
            <person name="Chen E.C.H."/>
            <person name="Morin E."/>
            <person name="Beaudet D."/>
            <person name="Noel J."/>
            <person name="Yildirir G."/>
            <person name="Ndikumana S."/>
            <person name="Charron P."/>
            <person name="St-Onge C."/>
            <person name="Giorgi J."/>
            <person name="Kruger M."/>
            <person name="Marton T."/>
            <person name="Ropars J."/>
            <person name="Grigoriev I.V."/>
            <person name="Hainaut M."/>
            <person name="Henrissat B."/>
            <person name="Roux C."/>
            <person name="Martin F."/>
            <person name="Corradi N."/>
        </authorList>
    </citation>
    <scope>NUCLEOTIDE SEQUENCE [LARGE SCALE GENOMIC DNA]</scope>
    <source>
        <strain evidence="2 3">DAOM 197198</strain>
    </source>
</reference>
<keyword evidence="1" id="KW-0812">Transmembrane</keyword>